<evidence type="ECO:0000313" key="3">
    <source>
        <dbReference type="Proteomes" id="UP001642900"/>
    </source>
</evidence>
<protein>
    <recommendedName>
        <fullName evidence="4">Transglutaminase-like cysteine peptidase</fullName>
    </recommendedName>
</protein>
<name>A0A6G4W9Y2_9HYPH</name>
<organism evidence="2 3">
    <name type="scientific">Allomesorhizobium camelthorni</name>
    <dbReference type="NCBI Taxonomy" id="475069"/>
    <lineage>
        <taxon>Bacteria</taxon>
        <taxon>Pseudomonadati</taxon>
        <taxon>Pseudomonadota</taxon>
        <taxon>Alphaproteobacteria</taxon>
        <taxon>Hyphomicrobiales</taxon>
        <taxon>Phyllobacteriaceae</taxon>
        <taxon>Allomesorhizobium</taxon>
    </lineage>
</organism>
<evidence type="ECO:0000256" key="1">
    <source>
        <dbReference type="SAM" id="SignalP"/>
    </source>
</evidence>
<gene>
    <name evidence="2" type="ORF">G6N73_09360</name>
</gene>
<evidence type="ECO:0008006" key="4">
    <source>
        <dbReference type="Google" id="ProtNLM"/>
    </source>
</evidence>
<dbReference type="Proteomes" id="UP001642900">
    <property type="component" value="Unassembled WGS sequence"/>
</dbReference>
<keyword evidence="1" id="KW-0732">Signal</keyword>
<comment type="caution">
    <text evidence="2">The sequence shown here is derived from an EMBL/GenBank/DDBJ whole genome shotgun (WGS) entry which is preliminary data.</text>
</comment>
<reference evidence="2 3" key="1">
    <citation type="submission" date="2020-02" db="EMBL/GenBank/DDBJ databases">
        <title>Genome sequence of strain CCNWXJ40-4.</title>
        <authorList>
            <person name="Gao J."/>
            <person name="Sun J."/>
        </authorList>
    </citation>
    <scope>NUCLEOTIDE SEQUENCE [LARGE SCALE GENOMIC DNA]</scope>
    <source>
        <strain evidence="2 3">CCNWXJ 40-4</strain>
    </source>
</reference>
<feature type="chain" id="PRO_5026178453" description="Transglutaminase-like cysteine peptidase" evidence="1">
    <location>
        <begin position="25"/>
        <end position="202"/>
    </location>
</feature>
<sequence length="202" mass="22073">MADRFLAHVAVIAFVCLAAGSVSVAGQLATKATKAGTTRIDICHGFGCHFRSGLDLGGADGRRFSRIMAAGASSPKAERAAVSRAVRYYEDRAAGVIGTRDQPKSDASQYARRGQMDCVDESTNTRSLLLYLQRLGLLKHHTVERNVTRGFLLDGRYPHSTAVLRDKSGKKWTVDSWYEPMGGPPDIMPLSEWMKRGVMGVR</sequence>
<dbReference type="EMBL" id="JAAKZF010000008">
    <property type="protein sequence ID" value="NGO51384.1"/>
    <property type="molecule type" value="Genomic_DNA"/>
</dbReference>
<proteinExistence type="predicted"/>
<evidence type="ECO:0000313" key="2">
    <source>
        <dbReference type="EMBL" id="NGO51384.1"/>
    </source>
</evidence>
<accession>A0A6G4W9Y2</accession>
<keyword evidence="3" id="KW-1185">Reference proteome</keyword>
<feature type="signal peptide" evidence="1">
    <location>
        <begin position="1"/>
        <end position="24"/>
    </location>
</feature>
<dbReference type="AlphaFoldDB" id="A0A6G4W9Y2"/>